<evidence type="ECO:0000256" key="1">
    <source>
        <dbReference type="SAM" id="SignalP"/>
    </source>
</evidence>
<keyword evidence="2" id="KW-0449">Lipoprotein</keyword>
<name>A0AA42TJF9_9ENTR</name>
<comment type="caution">
    <text evidence="2">The sequence shown here is derived from an EMBL/GenBank/DDBJ whole genome shotgun (WGS) entry which is preliminary data.</text>
</comment>
<organism evidence="2 3">
    <name type="scientific">Enterobacter bugandensis</name>
    <dbReference type="NCBI Taxonomy" id="881260"/>
    <lineage>
        <taxon>Bacteria</taxon>
        <taxon>Pseudomonadati</taxon>
        <taxon>Pseudomonadota</taxon>
        <taxon>Gammaproteobacteria</taxon>
        <taxon>Enterobacterales</taxon>
        <taxon>Enterobacteriaceae</taxon>
        <taxon>Enterobacter</taxon>
    </lineage>
</organism>
<dbReference type="Proteomes" id="UP001158416">
    <property type="component" value="Unassembled WGS sequence"/>
</dbReference>
<feature type="chain" id="PRO_5041391157" evidence="1">
    <location>
        <begin position="21"/>
        <end position="246"/>
    </location>
</feature>
<dbReference type="Pfam" id="PF12869">
    <property type="entry name" value="tRNA_anti-like"/>
    <property type="match status" value="1"/>
</dbReference>
<dbReference type="RefSeq" id="WP_280028692.1">
    <property type="nucleotide sequence ID" value="NZ_JAOCAP010000004.1"/>
</dbReference>
<sequence>MKMLCSVMLLALTLPFTSFAANKNTELSQNEKVMLKNFFKYDMQNYVDSESHIFPYDMKLISADKIAEDYDANEARGDKDYKGQAIVISGAVERIRSTLGDVPAVELRTNIGINGVSLYFAKEYESLAIDLNKGDTVKYACLGDGAVMGSPILRRCVPVSVYVDAVSQNTYKEMLSELNDYAGGNDTVNEFLLFVKMISKITDDYKLCSATDSLCIINLINKTPIEKRKEIGIQISKELGIKISAK</sequence>
<reference evidence="2" key="1">
    <citation type="submission" date="2022-09" db="EMBL/GenBank/DDBJ databases">
        <title>Intensive care unit water sources are persistently colonized with multi-drug resistant bacteria and are the site of extensive horizontal gene transfer of antibiotic resistance genes.</title>
        <authorList>
            <person name="Diorio-Toth L."/>
        </authorList>
    </citation>
    <scope>NUCLEOTIDE SEQUENCE</scope>
    <source>
        <strain evidence="2">GD03936</strain>
    </source>
</reference>
<accession>A0AA42TJF9</accession>
<evidence type="ECO:0000313" key="2">
    <source>
        <dbReference type="EMBL" id="MDH1318796.1"/>
    </source>
</evidence>
<protein>
    <submittedName>
        <fullName evidence="2">OB-fold putative lipoprotein</fullName>
    </submittedName>
</protein>
<dbReference type="EMBL" id="JAOCAP010000004">
    <property type="protein sequence ID" value="MDH1318796.1"/>
    <property type="molecule type" value="Genomic_DNA"/>
</dbReference>
<dbReference type="InterPro" id="IPR024422">
    <property type="entry name" value="Protein_unknown_function_OB"/>
</dbReference>
<proteinExistence type="predicted"/>
<keyword evidence="1" id="KW-0732">Signal</keyword>
<dbReference type="AlphaFoldDB" id="A0AA42TJF9"/>
<feature type="signal peptide" evidence="1">
    <location>
        <begin position="1"/>
        <end position="20"/>
    </location>
</feature>
<evidence type="ECO:0000313" key="3">
    <source>
        <dbReference type="Proteomes" id="UP001158416"/>
    </source>
</evidence>
<gene>
    <name evidence="2" type="ORF">N5C39_10520</name>
</gene>